<sequence length="128" mass="14724">MNKEEKILYLVNQIESEIGDLEKKVNAINKAVEIKISEIKKQKSPKKSSDPFYRSSKSTVQTDKDTKPDYLAISSSHRPSREKPKTQRRTEKRHNSPPKAEPDNAIPRVKPKKRSVSVKKFRPNIVPC</sequence>
<reference evidence="2 3" key="1">
    <citation type="submission" date="2024-04" db="EMBL/GenBank/DDBJ databases">
        <title>Tritrichomonas musculus Genome.</title>
        <authorList>
            <person name="Alves-Ferreira E."/>
            <person name="Grigg M."/>
            <person name="Lorenzi H."/>
            <person name="Galac M."/>
        </authorList>
    </citation>
    <scope>NUCLEOTIDE SEQUENCE [LARGE SCALE GENOMIC DNA]</scope>
    <source>
        <strain evidence="2 3">EAF2021</strain>
    </source>
</reference>
<dbReference type="EMBL" id="JAPFFF010000023">
    <property type="protein sequence ID" value="KAK8852429.1"/>
    <property type="molecule type" value="Genomic_DNA"/>
</dbReference>
<feature type="compositionally biased region" description="Basic residues" evidence="1">
    <location>
        <begin position="109"/>
        <end position="122"/>
    </location>
</feature>
<protein>
    <submittedName>
        <fullName evidence="2">Uncharacterized protein</fullName>
    </submittedName>
</protein>
<gene>
    <name evidence="2" type="ORF">M9Y10_017404</name>
</gene>
<dbReference type="Proteomes" id="UP001470230">
    <property type="component" value="Unassembled WGS sequence"/>
</dbReference>
<organism evidence="2 3">
    <name type="scientific">Tritrichomonas musculus</name>
    <dbReference type="NCBI Taxonomy" id="1915356"/>
    <lineage>
        <taxon>Eukaryota</taxon>
        <taxon>Metamonada</taxon>
        <taxon>Parabasalia</taxon>
        <taxon>Tritrichomonadida</taxon>
        <taxon>Tritrichomonadidae</taxon>
        <taxon>Tritrichomonas</taxon>
    </lineage>
</organism>
<feature type="compositionally biased region" description="Basic and acidic residues" evidence="1">
    <location>
        <begin position="79"/>
        <end position="89"/>
    </location>
</feature>
<feature type="region of interest" description="Disordered" evidence="1">
    <location>
        <begin position="38"/>
        <end position="128"/>
    </location>
</feature>
<keyword evidence="3" id="KW-1185">Reference proteome</keyword>
<evidence type="ECO:0000256" key="1">
    <source>
        <dbReference type="SAM" id="MobiDB-lite"/>
    </source>
</evidence>
<evidence type="ECO:0000313" key="2">
    <source>
        <dbReference type="EMBL" id="KAK8852429.1"/>
    </source>
</evidence>
<proteinExistence type="predicted"/>
<accession>A0ABR2HV50</accession>
<evidence type="ECO:0000313" key="3">
    <source>
        <dbReference type="Proteomes" id="UP001470230"/>
    </source>
</evidence>
<name>A0ABR2HV50_9EUKA</name>
<comment type="caution">
    <text evidence="2">The sequence shown here is derived from an EMBL/GenBank/DDBJ whole genome shotgun (WGS) entry which is preliminary data.</text>
</comment>